<accession>A0ABN4TQ91</accession>
<dbReference type="EMBL" id="CP017754">
    <property type="protein sequence ID" value="AOZ07253.1"/>
    <property type="molecule type" value="Genomic_DNA"/>
</dbReference>
<dbReference type="PANTHER" id="PTHR30441">
    <property type="entry name" value="DUF748 DOMAIN-CONTAINING PROTEIN"/>
    <property type="match status" value="1"/>
</dbReference>
<sequence length="746" mass="78827">MSLRRKAVAWSLLTPLVLVGLIVILLLTFDWNRLKPWLNQKVSDAIGRPFAINGDLVLTWRSAVGEIGWRTWVPWPRLSARDITVGNPDWAREPNLLSIGELVFVLRPLPLLARRIEIPRLVLDSPAVWLERLADQRNNWTFTLGGGGTAPHWGLDVDEVVLTRGNLALSDKVQKIELQAAVDTIGDDGLYGDRARDAQSASATLAGPAASSAAAAAPPAASAAGSSAAAAEPGDSPYGIRWKASGRYNQATISGSGKAGSVLSLRDSDTPFPLQADVRIGNTRVALEGTLTNPAHLAALDVRLQLSGDNLARLYPLTGITLPTTPPYETRGRLRATLQTGASVYRYENFSGRLGGSDLSGSLTFAQHEPRPLLSGKVASSELRLVDLAPLIGADAKPGRAAVDSPVKQPAGKALPVAPFRTERWDSIDADVTFAGKRIVRDKALPVTDLHGHLLLRDGVVTLDPLDFGVAGGSLVSTLKLDGKRAPLAANIDVTARHLKLKQLFPTFESMKASLGELNGSARLGARGNSVAAMLGSANGEARLLVEDGTISKFLLEAMGLNVGSVVLTKLFGDKPVRIRCGVSDFGFDKGIATARTFVLDTDAAVIRTTGAIDLSDEKLALTVRPEAKGVRLLSLNAPLYVGGTFQHPSVSPDAGVLALRAGSVIALAVLAPVATAILPLTELSSRQDSQCSKLLGELQHRPGTPVPPRPASGPSHNPRPDKGADPPAPPPPIRQGRADTYTQGG</sequence>
<evidence type="ECO:0000259" key="3">
    <source>
        <dbReference type="Pfam" id="PF05170"/>
    </source>
</evidence>
<dbReference type="PANTHER" id="PTHR30441:SF9">
    <property type="entry name" value="ASMA FAMILY PROTEIN YHJG"/>
    <property type="match status" value="1"/>
</dbReference>
<proteinExistence type="predicted"/>
<evidence type="ECO:0000313" key="4">
    <source>
        <dbReference type="EMBL" id="AOZ07253.1"/>
    </source>
</evidence>
<dbReference type="InterPro" id="IPR007844">
    <property type="entry name" value="AsmA"/>
</dbReference>
<gene>
    <name evidence="4" type="ORF">BKK80_16565</name>
</gene>
<evidence type="ECO:0000256" key="2">
    <source>
        <dbReference type="SAM" id="Phobius"/>
    </source>
</evidence>
<feature type="domain" description="AsmA" evidence="3">
    <location>
        <begin position="1"/>
        <end position="596"/>
    </location>
</feature>
<keyword evidence="2" id="KW-1133">Transmembrane helix</keyword>
<reference evidence="4 5" key="1">
    <citation type="submission" date="2016-10" db="EMBL/GenBank/DDBJ databases">
        <title>Complete genome sequences of three Cupriavidus strains isolated from various Malaysian environments.</title>
        <authorList>
            <person name="Abdullah A.A.-A."/>
            <person name="Shafie N.A.H."/>
            <person name="Lau N.S."/>
        </authorList>
    </citation>
    <scope>NUCLEOTIDE SEQUENCE [LARGE SCALE GENOMIC DNA]</scope>
    <source>
        <strain evidence="4 5">USMAA1020</strain>
    </source>
</reference>
<name>A0ABN4TQ91_9BURK</name>
<dbReference type="Pfam" id="PF05170">
    <property type="entry name" value="AsmA"/>
    <property type="match status" value="1"/>
</dbReference>
<dbReference type="Proteomes" id="UP000177515">
    <property type="component" value="Chromosome 1"/>
</dbReference>
<dbReference type="RefSeq" id="WP_071070238.1">
    <property type="nucleotide sequence ID" value="NZ_CP017754.1"/>
</dbReference>
<keyword evidence="5" id="KW-1185">Reference proteome</keyword>
<evidence type="ECO:0000313" key="5">
    <source>
        <dbReference type="Proteomes" id="UP000177515"/>
    </source>
</evidence>
<keyword evidence="2" id="KW-0472">Membrane</keyword>
<protein>
    <recommendedName>
        <fullName evidence="3">AsmA domain-containing protein</fullName>
    </recommendedName>
</protein>
<dbReference type="InterPro" id="IPR052894">
    <property type="entry name" value="AsmA-related"/>
</dbReference>
<keyword evidence="2" id="KW-0812">Transmembrane</keyword>
<feature type="transmembrane region" description="Helical" evidence="2">
    <location>
        <begin position="7"/>
        <end position="29"/>
    </location>
</feature>
<organism evidence="4 5">
    <name type="scientific">Cupriavidus malaysiensis</name>
    <dbReference type="NCBI Taxonomy" id="367825"/>
    <lineage>
        <taxon>Bacteria</taxon>
        <taxon>Pseudomonadati</taxon>
        <taxon>Pseudomonadota</taxon>
        <taxon>Betaproteobacteria</taxon>
        <taxon>Burkholderiales</taxon>
        <taxon>Burkholderiaceae</taxon>
        <taxon>Cupriavidus</taxon>
    </lineage>
</organism>
<evidence type="ECO:0000256" key="1">
    <source>
        <dbReference type="SAM" id="MobiDB-lite"/>
    </source>
</evidence>
<feature type="region of interest" description="Disordered" evidence="1">
    <location>
        <begin position="698"/>
        <end position="746"/>
    </location>
</feature>